<dbReference type="GO" id="GO:0035861">
    <property type="term" value="C:site of double-strand break"/>
    <property type="evidence" value="ECO:0007669"/>
    <property type="project" value="TreeGrafter"/>
</dbReference>
<dbReference type="Proteomes" id="UP000299102">
    <property type="component" value="Unassembled WGS sequence"/>
</dbReference>
<dbReference type="GO" id="GO:0006303">
    <property type="term" value="P:double-strand break repair via nonhomologous end joining"/>
    <property type="evidence" value="ECO:0007669"/>
    <property type="project" value="TreeGrafter"/>
</dbReference>
<proteinExistence type="predicted"/>
<dbReference type="GO" id="GO:0044774">
    <property type="term" value="P:mitotic DNA integrity checkpoint signaling"/>
    <property type="evidence" value="ECO:0007669"/>
    <property type="project" value="TreeGrafter"/>
</dbReference>
<dbReference type="InterPro" id="IPR052709">
    <property type="entry name" value="Transposase-MT_Hybrid"/>
</dbReference>
<evidence type="ECO:0000313" key="2">
    <source>
        <dbReference type="EMBL" id="GBP69588.1"/>
    </source>
</evidence>
<dbReference type="GO" id="GO:0046975">
    <property type="term" value="F:histone H3K36 methyltransferase activity"/>
    <property type="evidence" value="ECO:0007669"/>
    <property type="project" value="TreeGrafter"/>
</dbReference>
<name>A0A4C1Y141_EUMVA</name>
<evidence type="ECO:0000313" key="3">
    <source>
        <dbReference type="Proteomes" id="UP000299102"/>
    </source>
</evidence>
<dbReference type="Gene3D" id="3.30.420.10">
    <property type="entry name" value="Ribonuclease H-like superfamily/Ribonuclease H"/>
    <property type="match status" value="1"/>
</dbReference>
<dbReference type="Gene3D" id="1.10.10.10">
    <property type="entry name" value="Winged helix-like DNA-binding domain superfamily/Winged helix DNA-binding domain"/>
    <property type="match status" value="1"/>
</dbReference>
<dbReference type="InterPro" id="IPR036388">
    <property type="entry name" value="WH-like_DNA-bd_sf"/>
</dbReference>
<dbReference type="PANTHER" id="PTHR46060:SF2">
    <property type="entry name" value="HISTONE-LYSINE N-METHYLTRANSFERASE SETMAR"/>
    <property type="match status" value="1"/>
</dbReference>
<accession>A0A4C1Y141</accession>
<dbReference type="GO" id="GO:0000729">
    <property type="term" value="P:DNA double-strand break processing"/>
    <property type="evidence" value="ECO:0007669"/>
    <property type="project" value="TreeGrafter"/>
</dbReference>
<feature type="region of interest" description="Disordered" evidence="1">
    <location>
        <begin position="153"/>
        <end position="172"/>
    </location>
</feature>
<dbReference type="AlphaFoldDB" id="A0A4C1Y141"/>
<protein>
    <submittedName>
        <fullName evidence="2">Mariner Mos1 transposase</fullName>
    </submittedName>
</protein>
<gene>
    <name evidence="2" type="ORF">EVAR_52086_1</name>
</gene>
<evidence type="ECO:0000256" key="1">
    <source>
        <dbReference type="SAM" id="MobiDB-lite"/>
    </source>
</evidence>
<dbReference type="GO" id="GO:0003697">
    <property type="term" value="F:single-stranded DNA binding"/>
    <property type="evidence" value="ECO:0007669"/>
    <property type="project" value="TreeGrafter"/>
</dbReference>
<dbReference type="GO" id="GO:0000793">
    <property type="term" value="C:condensed chromosome"/>
    <property type="evidence" value="ECO:0007669"/>
    <property type="project" value="TreeGrafter"/>
</dbReference>
<dbReference type="GO" id="GO:0042800">
    <property type="term" value="F:histone H3K4 methyltransferase activity"/>
    <property type="evidence" value="ECO:0007669"/>
    <property type="project" value="TreeGrafter"/>
</dbReference>
<dbReference type="InterPro" id="IPR036397">
    <property type="entry name" value="RNaseH_sf"/>
</dbReference>
<dbReference type="GO" id="GO:0031297">
    <property type="term" value="P:replication fork processing"/>
    <property type="evidence" value="ECO:0007669"/>
    <property type="project" value="TreeGrafter"/>
</dbReference>
<organism evidence="2 3">
    <name type="scientific">Eumeta variegata</name>
    <name type="common">Bagworm moth</name>
    <name type="synonym">Eumeta japonica</name>
    <dbReference type="NCBI Taxonomy" id="151549"/>
    <lineage>
        <taxon>Eukaryota</taxon>
        <taxon>Metazoa</taxon>
        <taxon>Ecdysozoa</taxon>
        <taxon>Arthropoda</taxon>
        <taxon>Hexapoda</taxon>
        <taxon>Insecta</taxon>
        <taxon>Pterygota</taxon>
        <taxon>Neoptera</taxon>
        <taxon>Endopterygota</taxon>
        <taxon>Lepidoptera</taxon>
        <taxon>Glossata</taxon>
        <taxon>Ditrysia</taxon>
        <taxon>Tineoidea</taxon>
        <taxon>Psychidae</taxon>
        <taxon>Oiketicinae</taxon>
        <taxon>Eumeta</taxon>
    </lineage>
</organism>
<keyword evidence="3" id="KW-1185">Reference proteome</keyword>
<dbReference type="GO" id="GO:0003690">
    <property type="term" value="F:double-stranded DNA binding"/>
    <property type="evidence" value="ECO:0007669"/>
    <property type="project" value="TreeGrafter"/>
</dbReference>
<dbReference type="OrthoDB" id="10046483at2759"/>
<reference evidence="2 3" key="1">
    <citation type="journal article" date="2019" name="Commun. Biol.">
        <title>The bagworm genome reveals a unique fibroin gene that provides high tensile strength.</title>
        <authorList>
            <person name="Kono N."/>
            <person name="Nakamura H."/>
            <person name="Ohtoshi R."/>
            <person name="Tomita M."/>
            <person name="Numata K."/>
            <person name="Arakawa K."/>
        </authorList>
    </citation>
    <scope>NUCLEOTIDE SEQUENCE [LARGE SCALE GENOMIC DNA]</scope>
</reference>
<dbReference type="GO" id="GO:0044547">
    <property type="term" value="F:DNA topoisomerase binding"/>
    <property type="evidence" value="ECO:0007669"/>
    <property type="project" value="TreeGrafter"/>
</dbReference>
<dbReference type="PANTHER" id="PTHR46060">
    <property type="entry name" value="MARINER MOS1 TRANSPOSASE-LIKE PROTEIN"/>
    <property type="match status" value="1"/>
</dbReference>
<dbReference type="EMBL" id="BGZK01001045">
    <property type="protein sequence ID" value="GBP69588.1"/>
    <property type="molecule type" value="Genomic_DNA"/>
</dbReference>
<dbReference type="GO" id="GO:0000014">
    <property type="term" value="F:single-stranded DNA endodeoxyribonuclease activity"/>
    <property type="evidence" value="ECO:0007669"/>
    <property type="project" value="TreeGrafter"/>
</dbReference>
<comment type="caution">
    <text evidence="2">The sequence shown here is derived from an EMBL/GenBank/DDBJ whole genome shotgun (WGS) entry which is preliminary data.</text>
</comment>
<sequence length="172" mass="20113">MIDKIDDACKLIKLVKCDRNERTVMLGNVNGRISVQRGRYEKFGDRRVNENEDKDRCGRPKICEYAELEELLEEDLSPAQKEFALTLEVTQQAVSHRLKSLGMIHKQISWLPYKLKPKDIECRLCMSEMLLARHKEKNLHRIVTGDEKWLHYDNPKRRKSGRLPDHASTSTP</sequence>
<dbReference type="GO" id="GO:0015074">
    <property type="term" value="P:DNA integration"/>
    <property type="evidence" value="ECO:0007669"/>
    <property type="project" value="TreeGrafter"/>
</dbReference>
<dbReference type="GO" id="GO:0005634">
    <property type="term" value="C:nucleus"/>
    <property type="evidence" value="ECO:0007669"/>
    <property type="project" value="TreeGrafter"/>
</dbReference>